<protein>
    <recommendedName>
        <fullName evidence="8">GRF-type domain-containing protein</fullName>
    </recommendedName>
</protein>
<dbReference type="Pfam" id="PF13947">
    <property type="entry name" value="GUB_WAK_bind"/>
    <property type="match status" value="1"/>
</dbReference>
<dbReference type="OrthoDB" id="4062651at2759"/>
<dbReference type="PANTHER" id="PTHR33491">
    <property type="entry name" value="OSJNBA0016N04.9 PROTEIN"/>
    <property type="match status" value="1"/>
</dbReference>
<keyword evidence="5" id="KW-0862">Zinc</keyword>
<proteinExistence type="predicted"/>
<dbReference type="InterPro" id="IPR010666">
    <property type="entry name" value="Znf_GRF"/>
</dbReference>
<name>A0A2G5FAU8_AQUCA</name>
<keyword evidence="2" id="KW-0479">Metal-binding</keyword>
<evidence type="ECO:0000256" key="3">
    <source>
        <dbReference type="ARBA" id="ARBA00022729"/>
    </source>
</evidence>
<dbReference type="Proteomes" id="UP000230069">
    <property type="component" value="Unassembled WGS sequence"/>
</dbReference>
<dbReference type="InterPro" id="IPR025287">
    <property type="entry name" value="WAK_GUB"/>
</dbReference>
<dbReference type="GO" id="GO:0016020">
    <property type="term" value="C:membrane"/>
    <property type="evidence" value="ECO:0007669"/>
    <property type="project" value="UniProtKB-SubCell"/>
</dbReference>
<sequence length="184" mass="20601">MAVEIFLLAFPFLLQCLMLASAEQISETEAKPGCQPTCGDVNIPYPFGIGADCSIDVWANVTCNTTFRPPKPFFEKDHFSKDCIWRNFSCVDGCPSTMRVFVSKTDGNYDRKFLRCKAQAQGCNGFKWIDEVDVMELQKGKRVANVVDVKEDNVKLHIDGKISMSVEGSVESICKVVKKLQLNE</sequence>
<organism evidence="9 10">
    <name type="scientific">Aquilegia coerulea</name>
    <name type="common">Rocky mountain columbine</name>
    <dbReference type="NCBI Taxonomy" id="218851"/>
    <lineage>
        <taxon>Eukaryota</taxon>
        <taxon>Viridiplantae</taxon>
        <taxon>Streptophyta</taxon>
        <taxon>Embryophyta</taxon>
        <taxon>Tracheophyta</taxon>
        <taxon>Spermatophyta</taxon>
        <taxon>Magnoliopsida</taxon>
        <taxon>Ranunculales</taxon>
        <taxon>Ranunculaceae</taxon>
        <taxon>Thalictroideae</taxon>
        <taxon>Aquilegia</taxon>
    </lineage>
</organism>
<evidence type="ECO:0000256" key="6">
    <source>
        <dbReference type="PROSITE-ProRule" id="PRU01343"/>
    </source>
</evidence>
<feature type="signal peptide" evidence="7">
    <location>
        <begin position="1"/>
        <end position="22"/>
    </location>
</feature>
<evidence type="ECO:0000256" key="5">
    <source>
        <dbReference type="ARBA" id="ARBA00022833"/>
    </source>
</evidence>
<keyword evidence="4 6" id="KW-0863">Zinc-finger</keyword>
<evidence type="ECO:0000256" key="4">
    <source>
        <dbReference type="ARBA" id="ARBA00022771"/>
    </source>
</evidence>
<feature type="domain" description="GRF-type" evidence="8">
    <location>
        <begin position="90"/>
        <end position="132"/>
    </location>
</feature>
<evidence type="ECO:0000256" key="2">
    <source>
        <dbReference type="ARBA" id="ARBA00022723"/>
    </source>
</evidence>
<comment type="subcellular location">
    <subcellularLocation>
        <location evidence="1">Membrane</location>
        <topology evidence="1">Single-pass membrane protein</topology>
    </subcellularLocation>
</comment>
<evidence type="ECO:0000256" key="7">
    <source>
        <dbReference type="SAM" id="SignalP"/>
    </source>
</evidence>
<dbReference type="PROSITE" id="PS51999">
    <property type="entry name" value="ZF_GRF"/>
    <property type="match status" value="1"/>
</dbReference>
<dbReference type="EMBL" id="KZ305018">
    <property type="protein sequence ID" value="PIA65124.1"/>
    <property type="molecule type" value="Genomic_DNA"/>
</dbReference>
<evidence type="ECO:0000313" key="9">
    <source>
        <dbReference type="EMBL" id="PIA65124.1"/>
    </source>
</evidence>
<keyword evidence="3 7" id="KW-0732">Signal</keyword>
<gene>
    <name evidence="9" type="ORF">AQUCO_00100550v1</name>
</gene>
<dbReference type="STRING" id="218851.A0A2G5FAU8"/>
<accession>A0A2G5FAU8</accession>
<evidence type="ECO:0000313" key="10">
    <source>
        <dbReference type="Proteomes" id="UP000230069"/>
    </source>
</evidence>
<dbReference type="InParanoid" id="A0A2G5FAU8"/>
<feature type="chain" id="PRO_5013579415" description="GRF-type domain-containing protein" evidence="7">
    <location>
        <begin position="23"/>
        <end position="184"/>
    </location>
</feature>
<dbReference type="GO" id="GO:0008270">
    <property type="term" value="F:zinc ion binding"/>
    <property type="evidence" value="ECO:0007669"/>
    <property type="project" value="UniProtKB-KW"/>
</dbReference>
<evidence type="ECO:0000256" key="1">
    <source>
        <dbReference type="ARBA" id="ARBA00004167"/>
    </source>
</evidence>
<dbReference type="AlphaFoldDB" id="A0A2G5FAU8"/>
<evidence type="ECO:0000259" key="8">
    <source>
        <dbReference type="PROSITE" id="PS51999"/>
    </source>
</evidence>
<reference evidence="9 10" key="1">
    <citation type="submission" date="2017-09" db="EMBL/GenBank/DDBJ databases">
        <title>WGS assembly of Aquilegia coerulea Goldsmith.</title>
        <authorList>
            <person name="Hodges S."/>
            <person name="Kramer E."/>
            <person name="Nordborg M."/>
            <person name="Tomkins J."/>
            <person name="Borevitz J."/>
            <person name="Derieg N."/>
            <person name="Yan J."/>
            <person name="Mihaltcheva S."/>
            <person name="Hayes R.D."/>
            <person name="Rokhsar D."/>
        </authorList>
    </citation>
    <scope>NUCLEOTIDE SEQUENCE [LARGE SCALE GENOMIC DNA]</scope>
    <source>
        <strain evidence="10">cv. Goldsmith</strain>
    </source>
</reference>
<keyword evidence="10" id="KW-1185">Reference proteome</keyword>
<dbReference type="GO" id="GO:0030247">
    <property type="term" value="F:polysaccharide binding"/>
    <property type="evidence" value="ECO:0007669"/>
    <property type="project" value="InterPro"/>
</dbReference>